<dbReference type="PANTHER" id="PTHR38037:SF2">
    <property type="entry name" value="ATP-DEPENDENT ZINC PROTEASE DOMAIN-CONTAINING PROTEIN-RELATED"/>
    <property type="match status" value="1"/>
</dbReference>
<dbReference type="SUPFAM" id="SSF50630">
    <property type="entry name" value="Acid proteases"/>
    <property type="match status" value="1"/>
</dbReference>
<evidence type="ECO:0000259" key="1">
    <source>
        <dbReference type="Pfam" id="PF05618"/>
    </source>
</evidence>
<dbReference type="InterPro" id="IPR021109">
    <property type="entry name" value="Peptidase_aspartic_dom_sf"/>
</dbReference>
<gene>
    <name evidence="2" type="ORF">SAMN05660226_01935</name>
</gene>
<proteinExistence type="predicted"/>
<keyword evidence="3" id="KW-1185">Reference proteome</keyword>
<name>A0A1T5C7E1_9SPHI</name>
<sequence length="145" mass="16823">MLKTIGWKETVDLPELGITDIPAKVDTGARTSVLHCSHVQLIKKGRKQYVEFRPLDGHPGHQTNTYVFPFHSERRIRNSFGQEENRYIIKTTILFFNELHPIELSLRDRSGMEFPILLGRSFIRRKFLVDVSRANLSKKSTKDSK</sequence>
<reference evidence="2 3" key="1">
    <citation type="submission" date="2017-02" db="EMBL/GenBank/DDBJ databases">
        <authorList>
            <person name="Peterson S.W."/>
        </authorList>
    </citation>
    <scope>NUCLEOTIDE SEQUENCE [LARGE SCALE GENOMIC DNA]</scope>
    <source>
        <strain evidence="2 3">DSM 22899</strain>
    </source>
</reference>
<dbReference type="EMBL" id="FUYS01000004">
    <property type="protein sequence ID" value="SKB55388.1"/>
    <property type="molecule type" value="Genomic_DNA"/>
</dbReference>
<protein>
    <submittedName>
        <fullName evidence="2">Uncharacterized conserved protein</fullName>
    </submittedName>
</protein>
<evidence type="ECO:0000313" key="2">
    <source>
        <dbReference type="EMBL" id="SKB55388.1"/>
    </source>
</evidence>
<organism evidence="2 3">
    <name type="scientific">Parapedobacter luteus</name>
    <dbReference type="NCBI Taxonomy" id="623280"/>
    <lineage>
        <taxon>Bacteria</taxon>
        <taxon>Pseudomonadati</taxon>
        <taxon>Bacteroidota</taxon>
        <taxon>Sphingobacteriia</taxon>
        <taxon>Sphingobacteriales</taxon>
        <taxon>Sphingobacteriaceae</taxon>
        <taxon>Parapedobacter</taxon>
    </lineage>
</organism>
<dbReference type="AlphaFoldDB" id="A0A1T5C7E1"/>
<dbReference type="InterPro" id="IPR008503">
    <property type="entry name" value="Asp_endopeptidase"/>
</dbReference>
<dbReference type="STRING" id="623280.SAMN05660226_01935"/>
<dbReference type="OrthoDB" id="9782977at2"/>
<feature type="domain" description="Retropepsin-like aspartic endopeptidase" evidence="1">
    <location>
        <begin position="5"/>
        <end position="139"/>
    </location>
</feature>
<dbReference type="Gene3D" id="2.40.70.10">
    <property type="entry name" value="Acid Proteases"/>
    <property type="match status" value="1"/>
</dbReference>
<dbReference type="Pfam" id="PF05618">
    <property type="entry name" value="Zn_protease"/>
    <property type="match status" value="1"/>
</dbReference>
<dbReference type="RefSeq" id="WP_139378624.1">
    <property type="nucleotide sequence ID" value="NZ_FUYS01000004.1"/>
</dbReference>
<evidence type="ECO:0000313" key="3">
    <source>
        <dbReference type="Proteomes" id="UP000190541"/>
    </source>
</evidence>
<dbReference type="Proteomes" id="UP000190541">
    <property type="component" value="Unassembled WGS sequence"/>
</dbReference>
<accession>A0A1T5C7E1</accession>
<dbReference type="PANTHER" id="PTHR38037">
    <property type="entry name" value="ZN_PROTEASE DOMAIN-CONTAINING PROTEIN"/>
    <property type="match status" value="1"/>
</dbReference>